<feature type="region of interest" description="Disordered" evidence="1">
    <location>
        <begin position="166"/>
        <end position="186"/>
    </location>
</feature>
<dbReference type="AlphaFoldDB" id="A0A9P8L5U3"/>
<feature type="region of interest" description="Disordered" evidence="1">
    <location>
        <begin position="91"/>
        <end position="122"/>
    </location>
</feature>
<evidence type="ECO:0000313" key="3">
    <source>
        <dbReference type="Proteomes" id="UP000698800"/>
    </source>
</evidence>
<dbReference type="Pfam" id="PF17233">
    <property type="entry name" value="DUF5308"/>
    <property type="match status" value="1"/>
</dbReference>
<evidence type="ECO:0000256" key="1">
    <source>
        <dbReference type="SAM" id="MobiDB-lite"/>
    </source>
</evidence>
<organism evidence="2 3">
    <name type="scientific">Glutinoglossum americanum</name>
    <dbReference type="NCBI Taxonomy" id="1670608"/>
    <lineage>
        <taxon>Eukaryota</taxon>
        <taxon>Fungi</taxon>
        <taxon>Dikarya</taxon>
        <taxon>Ascomycota</taxon>
        <taxon>Pezizomycotina</taxon>
        <taxon>Geoglossomycetes</taxon>
        <taxon>Geoglossales</taxon>
        <taxon>Geoglossaceae</taxon>
        <taxon>Glutinoglossum</taxon>
    </lineage>
</organism>
<dbReference type="InterPro" id="IPR035186">
    <property type="entry name" value="DUF5308"/>
</dbReference>
<sequence>MATTDPASSLIAQFPNHIIHLTDTSGLPILSSVSSEPPTSSATEAALTGLTATYLQAQETASRLGLGVPKRITIETEGGGIVVVQSSITASPSSSPLSSSAENPSSPISGSNTNPASQLGSEVAQPRVPTLISTVIAPSAAQIAEARLATWSVEAIGRKFQKAWVAEQEEQRQSGDTLEQEELNGN</sequence>
<protein>
    <submittedName>
        <fullName evidence="2">Uncharacterized protein</fullName>
    </submittedName>
</protein>
<name>A0A9P8L5U3_9PEZI</name>
<keyword evidence="3" id="KW-1185">Reference proteome</keyword>
<dbReference type="EMBL" id="JAGHQL010000009">
    <property type="protein sequence ID" value="KAH0545160.1"/>
    <property type="molecule type" value="Genomic_DNA"/>
</dbReference>
<gene>
    <name evidence="2" type="ORF">FGG08_000772</name>
</gene>
<accession>A0A9P8L5U3</accession>
<reference evidence="2" key="1">
    <citation type="submission" date="2021-03" db="EMBL/GenBank/DDBJ databases">
        <title>Comparative genomics and phylogenomic investigation of the class Geoglossomycetes provide insights into ecological specialization and systematics.</title>
        <authorList>
            <person name="Melie T."/>
            <person name="Pirro S."/>
            <person name="Miller A.N."/>
            <person name="Quandt A."/>
        </authorList>
    </citation>
    <scope>NUCLEOTIDE SEQUENCE</scope>
    <source>
        <strain evidence="2">GBOQ0MN5Z8</strain>
    </source>
</reference>
<feature type="compositionally biased region" description="Low complexity" evidence="1">
    <location>
        <begin position="91"/>
        <end position="111"/>
    </location>
</feature>
<evidence type="ECO:0000313" key="2">
    <source>
        <dbReference type="EMBL" id="KAH0545160.1"/>
    </source>
</evidence>
<comment type="caution">
    <text evidence="2">The sequence shown here is derived from an EMBL/GenBank/DDBJ whole genome shotgun (WGS) entry which is preliminary data.</text>
</comment>
<dbReference type="Proteomes" id="UP000698800">
    <property type="component" value="Unassembled WGS sequence"/>
</dbReference>
<proteinExistence type="predicted"/>
<dbReference type="OrthoDB" id="5305418at2759"/>
<dbReference type="Gene3D" id="3.30.450.30">
    <property type="entry name" value="Dynein light chain 2a, cytoplasmic"/>
    <property type="match status" value="1"/>
</dbReference>